<dbReference type="Pfam" id="PF12706">
    <property type="entry name" value="Lactamase_B_2"/>
    <property type="match status" value="1"/>
</dbReference>
<keyword evidence="3" id="KW-1185">Reference proteome</keyword>
<dbReference type="Gene3D" id="3.60.15.10">
    <property type="entry name" value="Ribonuclease Z/Hydroxyacylglutathione hydrolase-like"/>
    <property type="match status" value="1"/>
</dbReference>
<gene>
    <name evidence="2" type="ORF">ABVT11_09240</name>
</gene>
<dbReference type="CDD" id="cd07735">
    <property type="entry name" value="class_II_PDE_MBL-fold"/>
    <property type="match status" value="1"/>
</dbReference>
<name>A0ABV2CQ31_9RHOO</name>
<comment type="caution">
    <text evidence="2">The sequence shown here is derived from an EMBL/GenBank/DDBJ whole genome shotgun (WGS) entry which is preliminary data.</text>
</comment>
<dbReference type="SMART" id="SM00849">
    <property type="entry name" value="Lactamase_B"/>
    <property type="match status" value="1"/>
</dbReference>
<feature type="domain" description="Metallo-beta-lactamase" evidence="1">
    <location>
        <begin position="17"/>
        <end position="222"/>
    </location>
</feature>
<protein>
    <submittedName>
        <fullName evidence="2">3',5'-cyclic-nucleotide phosphodiesterase</fullName>
        <ecNumber evidence="2">3.1.4.17</ecNumber>
    </submittedName>
</protein>
<accession>A0ABV2CQ31</accession>
<dbReference type="RefSeq" id="WP_345923414.1">
    <property type="nucleotide sequence ID" value="NZ_JBDIVF010000001.1"/>
</dbReference>
<proteinExistence type="predicted"/>
<organism evidence="2 3">
    <name type="scientific">Uliginosibacterium paludis</name>
    <dbReference type="NCBI Taxonomy" id="1615952"/>
    <lineage>
        <taxon>Bacteria</taxon>
        <taxon>Pseudomonadati</taxon>
        <taxon>Pseudomonadota</taxon>
        <taxon>Betaproteobacteria</taxon>
        <taxon>Rhodocyclales</taxon>
        <taxon>Zoogloeaceae</taxon>
        <taxon>Uliginosibacterium</taxon>
    </lineage>
</organism>
<dbReference type="PANTHER" id="PTHR42663:SF6">
    <property type="entry name" value="HYDROLASE C777.06C-RELATED"/>
    <property type="match status" value="1"/>
</dbReference>
<sequence length="259" mass="28375">MRVEVLGCSGGIGGAGFLTTSLLVDEDILIDCGTGVGQLSLEALLRIEHIFLTHAHLDHIAMLPMLIDTIGDLRSRPIIVHAGRETLKVLREHVFNWLVWPDFTVIPGYVNPMLRLEEIRCGQTLNLAGRMITPIPARHAVPATGYLIDSGNGSLAFSGDTAICEEQIAALNAIPDLRYLIIEAAFPESQRAMAEVSCHLSSGMLHEVLRRLTVRPEVFVTHLKPGYAEEIAREVLNYPGDAELRLLAAGQRFELGQQA</sequence>
<evidence type="ECO:0000259" key="1">
    <source>
        <dbReference type="SMART" id="SM00849"/>
    </source>
</evidence>
<dbReference type="PANTHER" id="PTHR42663">
    <property type="entry name" value="HYDROLASE C777.06C-RELATED-RELATED"/>
    <property type="match status" value="1"/>
</dbReference>
<dbReference type="GO" id="GO:0004114">
    <property type="term" value="F:3',5'-cyclic-nucleotide phosphodiesterase activity"/>
    <property type="evidence" value="ECO:0007669"/>
    <property type="project" value="UniProtKB-EC"/>
</dbReference>
<dbReference type="Proteomes" id="UP001548590">
    <property type="component" value="Unassembled WGS sequence"/>
</dbReference>
<keyword evidence="2" id="KW-0378">Hydrolase</keyword>
<dbReference type="SUPFAM" id="SSF56281">
    <property type="entry name" value="Metallo-hydrolase/oxidoreductase"/>
    <property type="match status" value="1"/>
</dbReference>
<dbReference type="InterPro" id="IPR000396">
    <property type="entry name" value="Pdiesterase2"/>
</dbReference>
<evidence type="ECO:0000313" key="3">
    <source>
        <dbReference type="Proteomes" id="UP001548590"/>
    </source>
</evidence>
<dbReference type="PRINTS" id="PR00388">
    <property type="entry name" value="PDIESTERASE2"/>
</dbReference>
<dbReference type="EC" id="3.1.4.17" evidence="2"/>
<dbReference type="InterPro" id="IPR036866">
    <property type="entry name" value="RibonucZ/Hydroxyglut_hydro"/>
</dbReference>
<dbReference type="EMBL" id="JBEWLZ010000004">
    <property type="protein sequence ID" value="MET1490009.1"/>
    <property type="molecule type" value="Genomic_DNA"/>
</dbReference>
<evidence type="ECO:0000313" key="2">
    <source>
        <dbReference type="EMBL" id="MET1490009.1"/>
    </source>
</evidence>
<dbReference type="InterPro" id="IPR001279">
    <property type="entry name" value="Metallo-B-lactamas"/>
</dbReference>
<reference evidence="2 3" key="1">
    <citation type="submission" date="2024-07" db="EMBL/GenBank/DDBJ databases">
        <title>Uliginosibacterium paludis KCTC:42655.</title>
        <authorList>
            <person name="Kim M.K."/>
        </authorList>
    </citation>
    <scope>NUCLEOTIDE SEQUENCE [LARGE SCALE GENOMIC DNA]</scope>
    <source>
        <strain evidence="2 3">KCTC 42655</strain>
    </source>
</reference>